<proteinExistence type="predicted"/>
<keyword evidence="3" id="KW-1185">Reference proteome</keyword>
<comment type="caution">
    <text evidence="2">The sequence shown here is derived from an EMBL/GenBank/DDBJ whole genome shotgun (WGS) entry which is preliminary data.</text>
</comment>
<feature type="domain" description="Small ribosomal subunit protein mS35 mitochondrial conserved" evidence="1">
    <location>
        <begin position="205"/>
        <end position="329"/>
    </location>
</feature>
<dbReference type="VEuPathDB" id="FungiDB:AAP_05795"/>
<dbReference type="PANTHER" id="PTHR13490">
    <property type="entry name" value="MITOCHONDRIAL 28S RIBOSOMAL PROTEIN S28"/>
    <property type="match status" value="1"/>
</dbReference>
<protein>
    <recommendedName>
        <fullName evidence="1">Small ribosomal subunit protein mS35 mitochondrial conserved domain-containing protein</fullName>
    </recommendedName>
</protein>
<name>A0A167VAP5_9EURO</name>
<reference evidence="2 3" key="1">
    <citation type="journal article" date="2016" name="Genome Biol. Evol.">
        <title>Divergent and convergent evolution of fungal pathogenicity.</title>
        <authorList>
            <person name="Shang Y."/>
            <person name="Xiao G."/>
            <person name="Zheng P."/>
            <person name="Cen K."/>
            <person name="Zhan S."/>
            <person name="Wang C."/>
        </authorList>
    </citation>
    <scope>NUCLEOTIDE SEQUENCE [LARGE SCALE GENOMIC DNA]</scope>
    <source>
        <strain evidence="2 3">ARSEF 7405</strain>
    </source>
</reference>
<evidence type="ECO:0000313" key="3">
    <source>
        <dbReference type="Proteomes" id="UP000242877"/>
    </source>
</evidence>
<organism evidence="2 3">
    <name type="scientific">Ascosphaera apis ARSEF 7405</name>
    <dbReference type="NCBI Taxonomy" id="392613"/>
    <lineage>
        <taxon>Eukaryota</taxon>
        <taxon>Fungi</taxon>
        <taxon>Dikarya</taxon>
        <taxon>Ascomycota</taxon>
        <taxon>Pezizomycotina</taxon>
        <taxon>Eurotiomycetes</taxon>
        <taxon>Eurotiomycetidae</taxon>
        <taxon>Onygenales</taxon>
        <taxon>Ascosphaeraceae</taxon>
        <taxon>Ascosphaera</taxon>
    </lineage>
</organism>
<evidence type="ECO:0000313" key="2">
    <source>
        <dbReference type="EMBL" id="KZZ87271.1"/>
    </source>
</evidence>
<dbReference type="PANTHER" id="PTHR13490:SF0">
    <property type="entry name" value="SMALL RIBOSOMAL SUBUNIT PROTEIN MS35"/>
    <property type="match status" value="1"/>
</dbReference>
<sequence>MASIIRPFTRAAACLARQPLVVRTAPSSRLPPAPTRQVFAAPFSHGRQLRAQDGGDAGTGMSEADVGGFSVAPFTPDVLTPEEREEYNTLTPEQRNEFNKEMEKAIDLLRNSDETVEALNQMERDFFEIERDIEYPTSIPRIKPEGFWAEDEEDEFARAKDGDDHFNDDDITTMAHTELDAHRDVRHFARIAAWEMPLLSTLAKPFTVPSKEQILRFRYTTYMGENHPAQEKVVVELCSKDLVPTYLTEAQRQTFLKLVGPRYKPEKDIVRMSCEKFSTSAQNKRYLGDLIQTLIREAKDEANNKAFKDIPLDLRHHKPKSKYTFPKEWEVTPERRKQLDALREKQKQIAETQVFVVDGNEVVGDVAPGMAAVRV</sequence>
<dbReference type="EMBL" id="AZGZ01000036">
    <property type="protein sequence ID" value="KZZ87271.1"/>
    <property type="molecule type" value="Genomic_DNA"/>
</dbReference>
<dbReference type="GO" id="GO:0003735">
    <property type="term" value="F:structural constituent of ribosome"/>
    <property type="evidence" value="ECO:0007669"/>
    <property type="project" value="InterPro"/>
</dbReference>
<dbReference type="Proteomes" id="UP000242877">
    <property type="component" value="Unassembled WGS sequence"/>
</dbReference>
<gene>
    <name evidence="2" type="ORF">AAP_05795</name>
</gene>
<dbReference type="GO" id="GO:0005763">
    <property type="term" value="C:mitochondrial small ribosomal subunit"/>
    <property type="evidence" value="ECO:0007669"/>
    <property type="project" value="TreeGrafter"/>
</dbReference>
<dbReference type="InterPro" id="IPR039848">
    <property type="entry name" value="Ribosomal_mS35_mt"/>
</dbReference>
<dbReference type="GO" id="GO:0032543">
    <property type="term" value="P:mitochondrial translation"/>
    <property type="evidence" value="ECO:0007669"/>
    <property type="project" value="InterPro"/>
</dbReference>
<dbReference type="InterPro" id="IPR019349">
    <property type="entry name" value="Ribosomal_mS35_mit"/>
</dbReference>
<dbReference type="AlphaFoldDB" id="A0A167VAP5"/>
<dbReference type="OrthoDB" id="283424at2759"/>
<dbReference type="Pfam" id="PF10213">
    <property type="entry name" value="MRP-S28"/>
    <property type="match status" value="1"/>
</dbReference>
<accession>A0A167VAP5</accession>
<evidence type="ECO:0000259" key="1">
    <source>
        <dbReference type="Pfam" id="PF10213"/>
    </source>
</evidence>